<dbReference type="AlphaFoldDB" id="A0A9D9DA06"/>
<reference evidence="11" key="2">
    <citation type="journal article" date="2021" name="PeerJ">
        <title>Extensive microbial diversity within the chicken gut microbiome revealed by metagenomics and culture.</title>
        <authorList>
            <person name="Gilroy R."/>
            <person name="Ravi A."/>
            <person name="Getino M."/>
            <person name="Pursley I."/>
            <person name="Horton D.L."/>
            <person name="Alikhan N.F."/>
            <person name="Baker D."/>
            <person name="Gharbi K."/>
            <person name="Hall N."/>
            <person name="Watson M."/>
            <person name="Adriaenssens E.M."/>
            <person name="Foster-Nyarko E."/>
            <person name="Jarju S."/>
            <person name="Secka A."/>
            <person name="Antonio M."/>
            <person name="Oren A."/>
            <person name="Chaudhuri R.R."/>
            <person name="La Ragione R."/>
            <person name="Hildebrand F."/>
            <person name="Pallen M.J."/>
        </authorList>
    </citation>
    <scope>NUCLEOTIDE SEQUENCE</scope>
    <source>
        <strain evidence="11">1748</strain>
    </source>
</reference>
<comment type="caution">
    <text evidence="11">The sequence shown here is derived from an EMBL/GenBank/DDBJ whole genome shotgun (WGS) entry which is preliminary data.</text>
</comment>
<dbReference type="PANTHER" id="PTHR43134">
    <property type="entry name" value="SIGNAL RECOGNITION PARTICLE RECEPTOR SUBUNIT ALPHA"/>
    <property type="match status" value="1"/>
</dbReference>
<dbReference type="EMBL" id="JADING010000108">
    <property type="protein sequence ID" value="MBO8414573.1"/>
    <property type="molecule type" value="Genomic_DNA"/>
</dbReference>
<evidence type="ECO:0000256" key="9">
    <source>
        <dbReference type="HAMAP-Rule" id="MF_00920"/>
    </source>
</evidence>
<dbReference type="InterPro" id="IPR013822">
    <property type="entry name" value="Signal_recog_particl_SRP54_hlx"/>
</dbReference>
<comment type="function">
    <text evidence="9">Involved in targeting and insertion of nascent membrane proteins into the cytoplasmic membrane. Acts as a receptor for the complex formed by the signal recognition particle (SRP) and the ribosome-nascent chain (RNC).</text>
</comment>
<feature type="binding site" evidence="9">
    <location>
        <begin position="213"/>
        <end position="220"/>
    </location>
    <ligand>
        <name>GTP</name>
        <dbReference type="ChEBI" id="CHEBI:37565"/>
    </ligand>
</feature>
<evidence type="ECO:0000259" key="10">
    <source>
        <dbReference type="PROSITE" id="PS00300"/>
    </source>
</evidence>
<dbReference type="GO" id="GO:0005047">
    <property type="term" value="F:signal recognition particle binding"/>
    <property type="evidence" value="ECO:0007669"/>
    <property type="project" value="TreeGrafter"/>
</dbReference>
<dbReference type="Pfam" id="PF00448">
    <property type="entry name" value="SRP54"/>
    <property type="match status" value="1"/>
</dbReference>
<dbReference type="PANTHER" id="PTHR43134:SF1">
    <property type="entry name" value="SIGNAL RECOGNITION PARTICLE RECEPTOR SUBUNIT ALPHA"/>
    <property type="match status" value="1"/>
</dbReference>
<dbReference type="SUPFAM" id="SSF47364">
    <property type="entry name" value="Domain of the SRP/SRP receptor G-proteins"/>
    <property type="match status" value="1"/>
</dbReference>
<evidence type="ECO:0000256" key="6">
    <source>
        <dbReference type="ARBA" id="ARBA00023136"/>
    </source>
</evidence>
<keyword evidence="1 9" id="KW-1003">Cell membrane</keyword>
<evidence type="ECO:0000256" key="2">
    <source>
        <dbReference type="ARBA" id="ARBA00022490"/>
    </source>
</evidence>
<feature type="domain" description="SRP54-type proteins GTP-binding" evidence="10">
    <location>
        <begin position="380"/>
        <end position="393"/>
    </location>
</feature>
<dbReference type="InterPro" id="IPR042101">
    <property type="entry name" value="SRP54_N_sf"/>
</dbReference>
<dbReference type="GO" id="GO:0005886">
    <property type="term" value="C:plasma membrane"/>
    <property type="evidence" value="ECO:0007669"/>
    <property type="project" value="UniProtKB-SubCell"/>
</dbReference>
<dbReference type="SUPFAM" id="SSF52540">
    <property type="entry name" value="P-loop containing nucleoside triphosphate hydrolases"/>
    <property type="match status" value="1"/>
</dbReference>
<dbReference type="InterPro" id="IPR027417">
    <property type="entry name" value="P-loop_NTPase"/>
</dbReference>
<dbReference type="FunFam" id="3.40.50.300:FF:000053">
    <property type="entry name" value="Signal recognition particle receptor FtsY"/>
    <property type="match status" value="1"/>
</dbReference>
<feature type="binding site" evidence="9">
    <location>
        <begin position="295"/>
        <end position="299"/>
    </location>
    <ligand>
        <name>GTP</name>
        <dbReference type="ChEBI" id="CHEBI:37565"/>
    </ligand>
</feature>
<dbReference type="Gene3D" id="1.20.120.140">
    <property type="entry name" value="Signal recognition particle SRP54, nucleotide-binding domain"/>
    <property type="match status" value="1"/>
</dbReference>
<keyword evidence="3 9" id="KW-0547">Nucleotide-binding</keyword>
<evidence type="ECO:0000256" key="5">
    <source>
        <dbReference type="ARBA" id="ARBA00023134"/>
    </source>
</evidence>
<dbReference type="SMART" id="SM00962">
    <property type="entry name" value="SRP54"/>
    <property type="match status" value="1"/>
</dbReference>
<dbReference type="GO" id="GO:0005525">
    <property type="term" value="F:GTP binding"/>
    <property type="evidence" value="ECO:0007669"/>
    <property type="project" value="UniProtKB-UniRule"/>
</dbReference>
<comment type="subcellular location">
    <subcellularLocation>
        <location evidence="9">Cell membrane</location>
        <topology evidence="9">Peripheral membrane protein</topology>
        <orientation evidence="9">Cytoplasmic side</orientation>
    </subcellularLocation>
    <subcellularLocation>
        <location evidence="9">Cytoplasm</location>
    </subcellularLocation>
</comment>
<dbReference type="HAMAP" id="MF_00920">
    <property type="entry name" value="FtsY"/>
    <property type="match status" value="1"/>
</dbReference>
<protein>
    <recommendedName>
        <fullName evidence="9">Signal recognition particle receptor FtsY</fullName>
        <shortName evidence="9">SRP receptor</shortName>
        <ecNumber evidence="9">3.6.5.4</ecNumber>
    </recommendedName>
</protein>
<dbReference type="EC" id="3.6.5.4" evidence="9"/>
<evidence type="ECO:0000256" key="8">
    <source>
        <dbReference type="ARBA" id="ARBA00048027"/>
    </source>
</evidence>
<dbReference type="SMART" id="SM00963">
    <property type="entry name" value="SRP54_N"/>
    <property type="match status" value="1"/>
</dbReference>
<dbReference type="GO" id="GO:0005737">
    <property type="term" value="C:cytoplasm"/>
    <property type="evidence" value="ECO:0007669"/>
    <property type="project" value="UniProtKB-SubCell"/>
</dbReference>
<comment type="similarity">
    <text evidence="9">Belongs to the GTP-binding SRP family. FtsY subfamily.</text>
</comment>
<evidence type="ECO:0000256" key="4">
    <source>
        <dbReference type="ARBA" id="ARBA00022801"/>
    </source>
</evidence>
<dbReference type="Pfam" id="PF02881">
    <property type="entry name" value="SRP54_N"/>
    <property type="match status" value="1"/>
</dbReference>
<gene>
    <name evidence="9 11" type="primary">ftsY</name>
    <name evidence="11" type="ORF">IAC78_03800</name>
</gene>
<accession>A0A9D9DA06</accession>
<dbReference type="Proteomes" id="UP000823629">
    <property type="component" value="Unassembled WGS sequence"/>
</dbReference>
<evidence type="ECO:0000256" key="3">
    <source>
        <dbReference type="ARBA" id="ARBA00022741"/>
    </source>
</evidence>
<proteinExistence type="inferred from homology"/>
<organism evidence="11 12">
    <name type="scientific">Candidatus Scatoplasma merdavium</name>
    <dbReference type="NCBI Taxonomy" id="2840932"/>
    <lineage>
        <taxon>Bacteria</taxon>
        <taxon>Bacillati</taxon>
        <taxon>Bacillota</taxon>
        <taxon>Bacilli</taxon>
        <taxon>Bacillales</taxon>
        <taxon>Candidatus Scatoplasma</taxon>
    </lineage>
</organism>
<dbReference type="InterPro" id="IPR036225">
    <property type="entry name" value="SRP/SRP_N"/>
</dbReference>
<dbReference type="CDD" id="cd17874">
    <property type="entry name" value="FtsY"/>
    <property type="match status" value="1"/>
</dbReference>
<reference evidence="11" key="1">
    <citation type="submission" date="2020-10" db="EMBL/GenBank/DDBJ databases">
        <authorList>
            <person name="Gilroy R."/>
        </authorList>
    </citation>
    <scope>NUCLEOTIDE SEQUENCE</scope>
    <source>
        <strain evidence="11">1748</strain>
    </source>
</reference>
<name>A0A9D9DA06_9BACL</name>
<comment type="catalytic activity">
    <reaction evidence="8 9">
        <text>GTP + H2O = GDP + phosphate + H(+)</text>
        <dbReference type="Rhea" id="RHEA:19669"/>
        <dbReference type="ChEBI" id="CHEBI:15377"/>
        <dbReference type="ChEBI" id="CHEBI:15378"/>
        <dbReference type="ChEBI" id="CHEBI:37565"/>
        <dbReference type="ChEBI" id="CHEBI:43474"/>
        <dbReference type="ChEBI" id="CHEBI:58189"/>
        <dbReference type="EC" id="3.6.5.4"/>
    </reaction>
</comment>
<dbReference type="PROSITE" id="PS00300">
    <property type="entry name" value="SRP54"/>
    <property type="match status" value="1"/>
</dbReference>
<dbReference type="InterPro" id="IPR000897">
    <property type="entry name" value="SRP54_GTPase_dom"/>
</dbReference>
<dbReference type="Gene3D" id="3.40.50.300">
    <property type="entry name" value="P-loop containing nucleotide triphosphate hydrolases"/>
    <property type="match status" value="1"/>
</dbReference>
<dbReference type="InterPro" id="IPR003593">
    <property type="entry name" value="AAA+_ATPase"/>
</dbReference>
<keyword evidence="2 9" id="KW-0963">Cytoplasm</keyword>
<comment type="subunit">
    <text evidence="9">Part of the signal recognition particle protein translocation system, which is composed of SRP and FtsY.</text>
</comment>
<feature type="binding site" evidence="9">
    <location>
        <begin position="359"/>
        <end position="362"/>
    </location>
    <ligand>
        <name>GTP</name>
        <dbReference type="ChEBI" id="CHEBI:37565"/>
    </ligand>
</feature>
<evidence type="ECO:0000313" key="12">
    <source>
        <dbReference type="Proteomes" id="UP000823629"/>
    </source>
</evidence>
<dbReference type="GO" id="GO:0003924">
    <property type="term" value="F:GTPase activity"/>
    <property type="evidence" value="ECO:0007669"/>
    <property type="project" value="UniProtKB-UniRule"/>
</dbReference>
<dbReference type="NCBIfam" id="TIGR00064">
    <property type="entry name" value="ftsY"/>
    <property type="match status" value="1"/>
</dbReference>
<dbReference type="InterPro" id="IPR004390">
    <property type="entry name" value="SR_rcpt_FtsY"/>
</dbReference>
<evidence type="ECO:0000313" key="11">
    <source>
        <dbReference type="EMBL" id="MBO8414573.1"/>
    </source>
</evidence>
<dbReference type="GO" id="GO:0006614">
    <property type="term" value="P:SRP-dependent cotranslational protein targeting to membrane"/>
    <property type="evidence" value="ECO:0007669"/>
    <property type="project" value="InterPro"/>
</dbReference>
<sequence>MGLLSYLRNKFKKEEKVVETKEPLAEIKEEQIKEETIKPVEEEASTLKEEVKTEQIKEVKSVETEVKKETEVKIAAEVKQEDSSNVVKQVYLEKPGVYKESDKDVYVRGLRKSNKGFMAKLRRLTSIFYKVDEEYFQDLEEILIEADVGVDLSLSLVDKAKKQAKIDRIEDPKEINDLLIDMMFEDYRASGVNKEDLELQFAKEGPTVLLVVGVNGVGKTTTIAKLAKRYIDRKKKVLLVAGDTFRAGASEQLEEWSRRLGCDIVKGNYGVDPSSLCYEGLNKAKSENYDLVIVDTAGRLQNKSNLMAELGKMSRVMKKIIPDAPHETFLIIDANTGQNGVEQAKVFKEVTPLSGIVITKMDGTSKGGIILAIRNQIGVPVRYIGLGEKFSDLKVFDLDSYLYGLLIGEEDEK</sequence>
<evidence type="ECO:0000256" key="1">
    <source>
        <dbReference type="ARBA" id="ARBA00022475"/>
    </source>
</evidence>
<dbReference type="SMART" id="SM00382">
    <property type="entry name" value="AAA"/>
    <property type="match status" value="1"/>
</dbReference>
<keyword evidence="5 9" id="KW-0342">GTP-binding</keyword>
<keyword evidence="7 9" id="KW-0675">Receptor</keyword>
<keyword evidence="4 9" id="KW-0378">Hydrolase</keyword>
<evidence type="ECO:0000256" key="7">
    <source>
        <dbReference type="ARBA" id="ARBA00023170"/>
    </source>
</evidence>
<keyword evidence="6 9" id="KW-0472">Membrane</keyword>